<evidence type="ECO:0000256" key="1">
    <source>
        <dbReference type="SAM" id="MobiDB-lite"/>
    </source>
</evidence>
<dbReference type="InterPro" id="IPR008912">
    <property type="entry name" value="Uncharacterised_CoxE"/>
</dbReference>
<dbReference type="PIRSF" id="PIRSF010256">
    <property type="entry name" value="CoxE_vWa"/>
    <property type="match status" value="1"/>
</dbReference>
<proteinExistence type="predicted"/>
<evidence type="ECO:0000313" key="2">
    <source>
        <dbReference type="EMBL" id="MBM3223783.1"/>
    </source>
</evidence>
<gene>
    <name evidence="2" type="ORF">FJZ47_08295</name>
</gene>
<name>A0A938B3H0_UNCTE</name>
<dbReference type="Proteomes" id="UP000712673">
    <property type="component" value="Unassembled WGS sequence"/>
</dbReference>
<feature type="region of interest" description="Disordered" evidence="1">
    <location>
        <begin position="71"/>
        <end position="132"/>
    </location>
</feature>
<dbReference type="AlphaFoldDB" id="A0A938B3H0"/>
<comment type="caution">
    <text evidence="2">The sequence shown here is derived from an EMBL/GenBank/DDBJ whole genome shotgun (WGS) entry which is preliminary data.</text>
</comment>
<accession>A0A938B3H0</accession>
<organism evidence="2 3">
    <name type="scientific">Tectimicrobiota bacterium</name>
    <dbReference type="NCBI Taxonomy" id="2528274"/>
    <lineage>
        <taxon>Bacteria</taxon>
        <taxon>Pseudomonadati</taxon>
        <taxon>Nitrospinota/Tectimicrobiota group</taxon>
        <taxon>Candidatus Tectimicrobiota</taxon>
    </lineage>
</organism>
<reference evidence="2" key="1">
    <citation type="submission" date="2019-03" db="EMBL/GenBank/DDBJ databases">
        <title>Lake Tanganyika Metagenome-Assembled Genomes (MAGs).</title>
        <authorList>
            <person name="Tran P."/>
        </authorList>
    </citation>
    <scope>NUCLEOTIDE SEQUENCE</scope>
    <source>
        <strain evidence="2">K_DeepCast_65m_m2_066</strain>
    </source>
</reference>
<protein>
    <submittedName>
        <fullName evidence="2">VWA domain-containing protein</fullName>
    </submittedName>
</protein>
<sequence length="417" mass="47078">MTPRLVAFMRLLRAEGLPLSVAESLDAFHGVDCVGVQDREVLRLTLRTALIKSQHDFATFDALFERFFSMPRQRRRRRGPQPAPASTGTGERPAPQPQGASPVAQPQPQPVQPVAGQRSAQQAPQDAPTVAEATQGQILQELAALEQAWQAQVANPQATRLAVAAEHAEAVRLQTRLDRPFPPDHLANMYREVERLATRLLSRQALRTRRAHAGRFDLRRTVLRGLRSGTEVPFTLAYRRRKISKLRLVVLCDVSGSVWQVSTFLLKLVHTLQTAFASVRSLVFVNTAVEVTELFRRMRFPDDLDALRHYPQLNLFGFSDFGRVFYQCAQDMLGDLTRDTVVLILGDARNNAFDPQAWALAEVRQHCRRIIWLNPELRREWDSGDSVMSAYAPYCEHVIECWTLGHLAQAAELLLQP</sequence>
<dbReference type="Pfam" id="PF05762">
    <property type="entry name" value="VWA_CoxE"/>
    <property type="match status" value="1"/>
</dbReference>
<dbReference type="PANTHER" id="PTHR39338:SF5">
    <property type="entry name" value="BLR6139 PROTEIN"/>
    <property type="match status" value="1"/>
</dbReference>
<dbReference type="EMBL" id="VGLS01000198">
    <property type="protein sequence ID" value="MBM3223783.1"/>
    <property type="molecule type" value="Genomic_DNA"/>
</dbReference>
<evidence type="ECO:0000313" key="3">
    <source>
        <dbReference type="Proteomes" id="UP000712673"/>
    </source>
</evidence>
<dbReference type="PANTHER" id="PTHR39338">
    <property type="entry name" value="BLL5662 PROTEIN-RELATED"/>
    <property type="match status" value="1"/>
</dbReference>
<dbReference type="InterPro" id="IPR011195">
    <property type="entry name" value="UCP010256"/>
</dbReference>